<dbReference type="Proteomes" id="UP000001449">
    <property type="component" value="Chromosome 2"/>
</dbReference>
<dbReference type="GeneID" id="7452343"/>
<dbReference type="InterPro" id="IPR029058">
    <property type="entry name" value="AB_hydrolase_fold"/>
</dbReference>
<accession>B8BVI7</accession>
<evidence type="ECO:0000313" key="2">
    <source>
        <dbReference type="EMBL" id="EED94940.1"/>
    </source>
</evidence>
<dbReference type="Gene3D" id="3.40.50.1820">
    <property type="entry name" value="alpha/beta hydrolase"/>
    <property type="match status" value="1"/>
</dbReference>
<dbReference type="EMBL" id="CM000639">
    <property type="protein sequence ID" value="EED94940.1"/>
    <property type="molecule type" value="Genomic_DNA"/>
</dbReference>
<dbReference type="PaxDb" id="35128-Thaps2852"/>
<keyword evidence="3" id="KW-1185">Reference proteome</keyword>
<evidence type="ECO:0000256" key="1">
    <source>
        <dbReference type="SAM" id="MobiDB-lite"/>
    </source>
</evidence>
<organism evidence="2 3">
    <name type="scientific">Thalassiosira pseudonana</name>
    <name type="common">Marine diatom</name>
    <name type="synonym">Cyclotella nana</name>
    <dbReference type="NCBI Taxonomy" id="35128"/>
    <lineage>
        <taxon>Eukaryota</taxon>
        <taxon>Sar</taxon>
        <taxon>Stramenopiles</taxon>
        <taxon>Ochrophyta</taxon>
        <taxon>Bacillariophyta</taxon>
        <taxon>Coscinodiscophyceae</taxon>
        <taxon>Thalassiosirophycidae</taxon>
        <taxon>Thalassiosirales</taxon>
        <taxon>Thalassiosiraceae</taxon>
        <taxon>Thalassiosira</taxon>
    </lineage>
</organism>
<gene>
    <name evidence="2" type="ORF">THAPSDRAFT_2852</name>
</gene>
<dbReference type="KEGG" id="tps:THAPSDRAFT_2852"/>
<dbReference type="SUPFAM" id="SSF53474">
    <property type="entry name" value="alpha/beta-Hydrolases"/>
    <property type="match status" value="1"/>
</dbReference>
<name>B8BVI7_THAPS</name>
<reference evidence="2 3" key="2">
    <citation type="journal article" date="2008" name="Nature">
        <title>The Phaeodactylum genome reveals the evolutionary history of diatom genomes.</title>
        <authorList>
            <person name="Bowler C."/>
            <person name="Allen A.E."/>
            <person name="Badger J.H."/>
            <person name="Grimwood J."/>
            <person name="Jabbari K."/>
            <person name="Kuo A."/>
            <person name="Maheswari U."/>
            <person name="Martens C."/>
            <person name="Maumus F."/>
            <person name="Otillar R.P."/>
            <person name="Rayko E."/>
            <person name="Salamov A."/>
            <person name="Vandepoele K."/>
            <person name="Beszteri B."/>
            <person name="Gruber A."/>
            <person name="Heijde M."/>
            <person name="Katinka M."/>
            <person name="Mock T."/>
            <person name="Valentin K."/>
            <person name="Verret F."/>
            <person name="Berges J.A."/>
            <person name="Brownlee C."/>
            <person name="Cadoret J.P."/>
            <person name="Chiovitti A."/>
            <person name="Choi C.J."/>
            <person name="Coesel S."/>
            <person name="De Martino A."/>
            <person name="Detter J.C."/>
            <person name="Durkin C."/>
            <person name="Falciatore A."/>
            <person name="Fournet J."/>
            <person name="Haruta M."/>
            <person name="Huysman M.J."/>
            <person name="Jenkins B.D."/>
            <person name="Jiroutova K."/>
            <person name="Jorgensen R.E."/>
            <person name="Joubert Y."/>
            <person name="Kaplan A."/>
            <person name="Kroger N."/>
            <person name="Kroth P.G."/>
            <person name="La Roche J."/>
            <person name="Lindquist E."/>
            <person name="Lommer M."/>
            <person name="Martin-Jezequel V."/>
            <person name="Lopez P.J."/>
            <person name="Lucas S."/>
            <person name="Mangogna M."/>
            <person name="McGinnis K."/>
            <person name="Medlin L.K."/>
            <person name="Montsant A."/>
            <person name="Oudot-Le Secq M.P."/>
            <person name="Napoli C."/>
            <person name="Obornik M."/>
            <person name="Parker M.S."/>
            <person name="Petit J.L."/>
            <person name="Porcel B.M."/>
            <person name="Poulsen N."/>
            <person name="Robison M."/>
            <person name="Rychlewski L."/>
            <person name="Rynearson T.A."/>
            <person name="Schmutz J."/>
            <person name="Shapiro H."/>
            <person name="Siaut M."/>
            <person name="Stanley M."/>
            <person name="Sussman M.R."/>
            <person name="Taylor A.R."/>
            <person name="Vardi A."/>
            <person name="von Dassow P."/>
            <person name="Vyverman W."/>
            <person name="Willis A."/>
            <person name="Wyrwicz L.S."/>
            <person name="Rokhsar D.S."/>
            <person name="Weissenbach J."/>
            <person name="Armbrust E.V."/>
            <person name="Green B.R."/>
            <person name="Van de Peer Y."/>
            <person name="Grigoriev I.V."/>
        </authorList>
    </citation>
    <scope>NUCLEOTIDE SEQUENCE [LARGE SCALE GENOMIC DNA]</scope>
    <source>
        <strain evidence="2 3">CCMP1335</strain>
    </source>
</reference>
<dbReference type="HOGENOM" id="CLU_630918_0_0_1"/>
<dbReference type="AlphaFoldDB" id="B8BVI7"/>
<feature type="compositionally biased region" description="Polar residues" evidence="1">
    <location>
        <begin position="29"/>
        <end position="52"/>
    </location>
</feature>
<protein>
    <submittedName>
        <fullName evidence="2">Uncharacterized protein</fullName>
    </submittedName>
</protein>
<dbReference type="InParanoid" id="B8BVI7"/>
<sequence>MDAKHEASACDDENADAVTKKGVSSSSSTRQSTAIADDTSPNNPRNGSDANLLSTKSKRSLSWYNQMGCLSRKSQKGFDVDVLLCDSSSLEGTVLGYGDGQLYPLDEPDCDLDILAEGRYFVALSMLIYMYSRLRENSILGYTNIDFDEVDVNKKEDDGMSKLHYLHNTRSVGFIVRVVIDELEEDQMGDEYRHQDIFGGNDEYNKNMMKQFHTWVEDSRAKQLDDETERTIKVLKSKAAVNRWMRVIIAVRFVCILQKHVTRTNDTTNNTNLQIQTSIKYNGSDISTRASTISSSTSCEPRFFRSGSILSNLIESGTEVVWCSDRHPNDVVYCICCNRQSKEVTVVFRGTKNSHNWFQNLKVAMKSYPNPLPITDEYPGREETFGLHTGFALYLMRRRRDIEMTKIEEILNKAESIGKELGDDYKLCITGKILL</sequence>
<evidence type="ECO:0000313" key="3">
    <source>
        <dbReference type="Proteomes" id="UP000001449"/>
    </source>
</evidence>
<feature type="region of interest" description="Disordered" evidence="1">
    <location>
        <begin position="1"/>
        <end position="52"/>
    </location>
</feature>
<dbReference type="RefSeq" id="XP_002287497.1">
    <property type="nucleotide sequence ID" value="XM_002287461.1"/>
</dbReference>
<proteinExistence type="predicted"/>
<reference evidence="2 3" key="1">
    <citation type="journal article" date="2004" name="Science">
        <title>The genome of the diatom Thalassiosira pseudonana: ecology, evolution, and metabolism.</title>
        <authorList>
            <person name="Armbrust E.V."/>
            <person name="Berges J.A."/>
            <person name="Bowler C."/>
            <person name="Green B.R."/>
            <person name="Martinez D."/>
            <person name="Putnam N.H."/>
            <person name="Zhou S."/>
            <person name="Allen A.E."/>
            <person name="Apt K.E."/>
            <person name="Bechner M."/>
            <person name="Brzezinski M.A."/>
            <person name="Chaal B.K."/>
            <person name="Chiovitti A."/>
            <person name="Davis A.K."/>
            <person name="Demarest M.S."/>
            <person name="Detter J.C."/>
            <person name="Glavina T."/>
            <person name="Goodstein D."/>
            <person name="Hadi M.Z."/>
            <person name="Hellsten U."/>
            <person name="Hildebrand M."/>
            <person name="Jenkins B.D."/>
            <person name="Jurka J."/>
            <person name="Kapitonov V.V."/>
            <person name="Kroger N."/>
            <person name="Lau W.W."/>
            <person name="Lane T.W."/>
            <person name="Larimer F.W."/>
            <person name="Lippmeier J.C."/>
            <person name="Lucas S."/>
            <person name="Medina M."/>
            <person name="Montsant A."/>
            <person name="Obornik M."/>
            <person name="Parker M.S."/>
            <person name="Palenik B."/>
            <person name="Pazour G.J."/>
            <person name="Richardson P.M."/>
            <person name="Rynearson T.A."/>
            <person name="Saito M.A."/>
            <person name="Schwartz D.C."/>
            <person name="Thamatrakoln K."/>
            <person name="Valentin K."/>
            <person name="Vardi A."/>
            <person name="Wilkerson F.P."/>
            <person name="Rokhsar D.S."/>
        </authorList>
    </citation>
    <scope>NUCLEOTIDE SEQUENCE [LARGE SCALE GENOMIC DNA]</scope>
    <source>
        <strain evidence="2 3">CCMP1335</strain>
    </source>
</reference>